<feature type="compositionally biased region" description="Basic and acidic residues" evidence="1">
    <location>
        <begin position="112"/>
        <end position="121"/>
    </location>
</feature>
<feature type="compositionally biased region" description="Low complexity" evidence="1">
    <location>
        <begin position="98"/>
        <end position="111"/>
    </location>
</feature>
<name>A0AA40KHX2_9HYME</name>
<feature type="compositionally biased region" description="Basic residues" evidence="1">
    <location>
        <begin position="241"/>
        <end position="251"/>
    </location>
</feature>
<reference evidence="2" key="1">
    <citation type="submission" date="2021-10" db="EMBL/GenBank/DDBJ databases">
        <title>Melipona bicolor Genome sequencing and assembly.</title>
        <authorList>
            <person name="Araujo N.S."/>
            <person name="Arias M.C."/>
        </authorList>
    </citation>
    <scope>NUCLEOTIDE SEQUENCE</scope>
    <source>
        <strain evidence="2">USP_2M_L1-L4_2017</strain>
        <tissue evidence="2">Whole body</tissue>
    </source>
</reference>
<feature type="region of interest" description="Disordered" evidence="1">
    <location>
        <begin position="215"/>
        <end position="251"/>
    </location>
</feature>
<evidence type="ECO:0000313" key="3">
    <source>
        <dbReference type="Proteomes" id="UP001177670"/>
    </source>
</evidence>
<sequence>MEPASKVRERGGSYYELQKVHRVLPQDRQEAAAPGDEQEQGALEAQARGEERELQPPRQQHGGSVVEEALGPREQIASSRGEDDRLSEDRLSEAAAYRRQAVQQFHQQQHARSSERHEQELLPRGSVRVAEEQLRQGSFRVRDSKPERVHQAEARVREDHAILQQVDALEREAESEGLEEEGPVSRREGEEQVKGQEEASQELLQRVLRVRQQLRDREAVDAGGPKRHRGADQEHEDRQVHRAKRHDVHSR</sequence>
<dbReference type="EMBL" id="JAHYIQ010000028">
    <property type="protein sequence ID" value="KAK1120975.1"/>
    <property type="molecule type" value="Genomic_DNA"/>
</dbReference>
<feature type="compositionally biased region" description="Basic and acidic residues" evidence="1">
    <location>
        <begin position="230"/>
        <end position="240"/>
    </location>
</feature>
<evidence type="ECO:0000313" key="2">
    <source>
        <dbReference type="EMBL" id="KAK1120975.1"/>
    </source>
</evidence>
<feature type="compositionally biased region" description="Basic and acidic residues" evidence="1">
    <location>
        <begin position="80"/>
        <end position="92"/>
    </location>
</feature>
<feature type="region of interest" description="Disordered" evidence="1">
    <location>
        <begin position="1"/>
        <end position="200"/>
    </location>
</feature>
<dbReference type="Proteomes" id="UP001177670">
    <property type="component" value="Unassembled WGS sequence"/>
</dbReference>
<feature type="compositionally biased region" description="Basic and acidic residues" evidence="1">
    <location>
        <begin position="183"/>
        <end position="197"/>
    </location>
</feature>
<feature type="compositionally biased region" description="Basic and acidic residues" evidence="1">
    <location>
        <begin position="129"/>
        <end position="161"/>
    </location>
</feature>
<proteinExistence type="predicted"/>
<feature type="compositionally biased region" description="Basic and acidic residues" evidence="1">
    <location>
        <begin position="1"/>
        <end position="11"/>
    </location>
</feature>
<dbReference type="AlphaFoldDB" id="A0AA40KHX2"/>
<evidence type="ECO:0000256" key="1">
    <source>
        <dbReference type="SAM" id="MobiDB-lite"/>
    </source>
</evidence>
<organism evidence="2 3">
    <name type="scientific">Melipona bicolor</name>
    <dbReference type="NCBI Taxonomy" id="60889"/>
    <lineage>
        <taxon>Eukaryota</taxon>
        <taxon>Metazoa</taxon>
        <taxon>Ecdysozoa</taxon>
        <taxon>Arthropoda</taxon>
        <taxon>Hexapoda</taxon>
        <taxon>Insecta</taxon>
        <taxon>Pterygota</taxon>
        <taxon>Neoptera</taxon>
        <taxon>Endopterygota</taxon>
        <taxon>Hymenoptera</taxon>
        <taxon>Apocrita</taxon>
        <taxon>Aculeata</taxon>
        <taxon>Apoidea</taxon>
        <taxon>Anthophila</taxon>
        <taxon>Apidae</taxon>
        <taxon>Melipona</taxon>
    </lineage>
</organism>
<comment type="caution">
    <text evidence="2">The sequence shown here is derived from an EMBL/GenBank/DDBJ whole genome shotgun (WGS) entry which is preliminary data.</text>
</comment>
<gene>
    <name evidence="2" type="ORF">K0M31_010759</name>
</gene>
<keyword evidence="3" id="KW-1185">Reference proteome</keyword>
<accession>A0AA40KHX2</accession>
<protein>
    <submittedName>
        <fullName evidence="2">Uncharacterized protein</fullName>
    </submittedName>
</protein>